<evidence type="ECO:0000313" key="3">
    <source>
        <dbReference type="Proteomes" id="UP000195569"/>
    </source>
</evidence>
<gene>
    <name evidence="2" type="ORF">BN2476_1010028</name>
</gene>
<dbReference type="InterPro" id="IPR007048">
    <property type="entry name" value="IraD/Gp25-like"/>
</dbReference>
<dbReference type="NCBIfam" id="TIGR03357">
    <property type="entry name" value="VI_zyme"/>
    <property type="match status" value="1"/>
</dbReference>
<feature type="domain" description="IraD/Gp25-like" evidence="1">
    <location>
        <begin position="54"/>
        <end position="158"/>
    </location>
</feature>
<accession>A0A1N7SUV8</accession>
<dbReference type="PANTHER" id="PTHR38595">
    <property type="entry name" value="CYTOPLASMIC PROTEIN-RELATED"/>
    <property type="match status" value="1"/>
</dbReference>
<dbReference type="InterPro" id="IPR017737">
    <property type="entry name" value="TssE1-like"/>
</dbReference>
<dbReference type="PANTHER" id="PTHR38595:SF1">
    <property type="entry name" value="TYPE VI SECRETION SYSTEM COMPONENT TSSE1"/>
    <property type="match status" value="1"/>
</dbReference>
<sequence>MISETDDGPPVSAFERGRRGARDRLQPALLDRLTDAAPHERAEAPPARWIDERRLRAAVLRDLGWLFNCANLQDAIDGAAHPEAANSVINYGMRALAGMHMSGIDLAGLEAWVREAIVRFEPRFLPGSIDVRCVTDPRAMHHQNRLTLEIHATLWSVPYPLEILLLSDLDLESGVVSLRERGSVAHG</sequence>
<dbReference type="InterPro" id="IPR053176">
    <property type="entry name" value="T6SS_TssE1-like"/>
</dbReference>
<dbReference type="RefSeq" id="WP_087739648.1">
    <property type="nucleotide sequence ID" value="NZ_CYGY02000101.1"/>
</dbReference>
<organism evidence="2 3">
    <name type="scientific">Paraburkholderia piptadeniae</name>
    <dbReference type="NCBI Taxonomy" id="1701573"/>
    <lineage>
        <taxon>Bacteria</taxon>
        <taxon>Pseudomonadati</taxon>
        <taxon>Pseudomonadota</taxon>
        <taxon>Betaproteobacteria</taxon>
        <taxon>Burkholderiales</taxon>
        <taxon>Burkholderiaceae</taxon>
        <taxon>Paraburkholderia</taxon>
    </lineage>
</organism>
<dbReference type="AlphaFoldDB" id="A0A1N7SUV8"/>
<dbReference type="SUPFAM" id="SSF160719">
    <property type="entry name" value="gpW/gp25-like"/>
    <property type="match status" value="1"/>
</dbReference>
<dbReference type="Pfam" id="PF04965">
    <property type="entry name" value="GPW_gp25"/>
    <property type="match status" value="1"/>
</dbReference>
<dbReference type="EMBL" id="CYGY02000101">
    <property type="protein sequence ID" value="SIT51111.1"/>
    <property type="molecule type" value="Genomic_DNA"/>
</dbReference>
<reference evidence="2" key="1">
    <citation type="submission" date="2016-12" db="EMBL/GenBank/DDBJ databases">
        <authorList>
            <person name="Moulin L."/>
        </authorList>
    </citation>
    <scope>NUCLEOTIDE SEQUENCE [LARGE SCALE GENOMIC DNA]</scope>
    <source>
        <strain evidence="2">STM 7183</strain>
    </source>
</reference>
<comment type="caution">
    <text evidence="2">The sequence shown here is derived from an EMBL/GenBank/DDBJ whole genome shotgun (WGS) entry which is preliminary data.</text>
</comment>
<protein>
    <recommendedName>
        <fullName evidence="1">IraD/Gp25-like domain-containing protein</fullName>
    </recommendedName>
</protein>
<name>A0A1N7SUV8_9BURK</name>
<dbReference type="Proteomes" id="UP000195569">
    <property type="component" value="Unassembled WGS sequence"/>
</dbReference>
<dbReference type="OrthoDB" id="119583at2"/>
<evidence type="ECO:0000313" key="2">
    <source>
        <dbReference type="EMBL" id="SIT51111.1"/>
    </source>
</evidence>
<evidence type="ECO:0000259" key="1">
    <source>
        <dbReference type="Pfam" id="PF04965"/>
    </source>
</evidence>
<keyword evidence="3" id="KW-1185">Reference proteome</keyword>
<proteinExistence type="predicted"/>